<dbReference type="SUPFAM" id="SSF49464">
    <property type="entry name" value="Carboxypeptidase regulatory domain-like"/>
    <property type="match status" value="1"/>
</dbReference>
<keyword evidence="11" id="KW-1185">Reference proteome</keyword>
<evidence type="ECO:0000256" key="4">
    <source>
        <dbReference type="ARBA" id="ARBA00022692"/>
    </source>
</evidence>
<organism evidence="10 11">
    <name type="scientific">Sphingobacterium detergens</name>
    <dbReference type="NCBI Taxonomy" id="1145106"/>
    <lineage>
        <taxon>Bacteria</taxon>
        <taxon>Pseudomonadati</taxon>
        <taxon>Bacteroidota</taxon>
        <taxon>Sphingobacteriia</taxon>
        <taxon>Sphingobacteriales</taxon>
        <taxon>Sphingobacteriaceae</taxon>
        <taxon>Sphingobacterium</taxon>
    </lineage>
</organism>
<evidence type="ECO:0000259" key="9">
    <source>
        <dbReference type="Pfam" id="PF07715"/>
    </source>
</evidence>
<evidence type="ECO:0000256" key="2">
    <source>
        <dbReference type="ARBA" id="ARBA00022448"/>
    </source>
</evidence>
<dbReference type="InterPro" id="IPR012910">
    <property type="entry name" value="Plug_dom"/>
</dbReference>
<gene>
    <name evidence="10" type="ORF">DFQ12_0244</name>
</gene>
<comment type="subcellular location">
    <subcellularLocation>
        <location evidence="1 7">Cell outer membrane</location>
        <topology evidence="1 7">Multi-pass membrane protein</topology>
    </subcellularLocation>
</comment>
<dbReference type="InterPro" id="IPR008969">
    <property type="entry name" value="CarboxyPept-like_regulatory"/>
</dbReference>
<reference evidence="10 11" key="1">
    <citation type="submission" date="2018-09" db="EMBL/GenBank/DDBJ databases">
        <title>Genomic Encyclopedia of Type Strains, Phase III (KMG-III): the genomes of soil and plant-associated and newly described type strains.</title>
        <authorList>
            <person name="Whitman W."/>
        </authorList>
    </citation>
    <scope>NUCLEOTIDE SEQUENCE [LARGE SCALE GENOMIC DNA]</scope>
    <source>
        <strain evidence="10 11">CECT 7938</strain>
    </source>
</reference>
<keyword evidence="6 7" id="KW-0998">Cell outer membrane</keyword>
<comment type="similarity">
    <text evidence="7">Belongs to the TonB-dependent receptor family.</text>
</comment>
<dbReference type="AlphaFoldDB" id="A0A420BFD6"/>
<evidence type="ECO:0000313" key="10">
    <source>
        <dbReference type="EMBL" id="RKE55413.1"/>
    </source>
</evidence>
<evidence type="ECO:0000313" key="11">
    <source>
        <dbReference type="Proteomes" id="UP000286246"/>
    </source>
</evidence>
<feature type="chain" id="PRO_5019018873" evidence="8">
    <location>
        <begin position="40"/>
        <end position="1151"/>
    </location>
</feature>
<keyword evidence="2 7" id="KW-0813">Transport</keyword>
<evidence type="ECO:0000256" key="3">
    <source>
        <dbReference type="ARBA" id="ARBA00022452"/>
    </source>
</evidence>
<feature type="domain" description="TonB-dependent receptor plug" evidence="9">
    <location>
        <begin position="226"/>
        <end position="325"/>
    </location>
</feature>
<dbReference type="Gene3D" id="2.60.40.1120">
    <property type="entry name" value="Carboxypeptidase-like, regulatory domain"/>
    <property type="match status" value="1"/>
</dbReference>
<keyword evidence="4 7" id="KW-0812">Transmembrane</keyword>
<accession>A0A420BFD6</accession>
<dbReference type="Pfam" id="PF13715">
    <property type="entry name" value="CarbopepD_reg_2"/>
    <property type="match status" value="1"/>
</dbReference>
<dbReference type="RefSeq" id="WP_208642409.1">
    <property type="nucleotide sequence ID" value="NZ_RAPY01000001.1"/>
</dbReference>
<evidence type="ECO:0000256" key="8">
    <source>
        <dbReference type="SAM" id="SignalP"/>
    </source>
</evidence>
<dbReference type="Gene3D" id="2.40.170.20">
    <property type="entry name" value="TonB-dependent receptor, beta-barrel domain"/>
    <property type="match status" value="1"/>
</dbReference>
<proteinExistence type="inferred from homology"/>
<dbReference type="PROSITE" id="PS52016">
    <property type="entry name" value="TONB_DEPENDENT_REC_3"/>
    <property type="match status" value="1"/>
</dbReference>
<dbReference type="Proteomes" id="UP000286246">
    <property type="component" value="Unassembled WGS sequence"/>
</dbReference>
<dbReference type="NCBIfam" id="TIGR04056">
    <property type="entry name" value="OMP_RagA_SusC"/>
    <property type="match status" value="1"/>
</dbReference>
<keyword evidence="8" id="KW-0732">Signal</keyword>
<evidence type="ECO:0000256" key="5">
    <source>
        <dbReference type="ARBA" id="ARBA00023136"/>
    </source>
</evidence>
<keyword evidence="5 7" id="KW-0472">Membrane</keyword>
<protein>
    <submittedName>
        <fullName evidence="10">TonB-linked SusC/RagA family outer membrane protein</fullName>
    </submittedName>
</protein>
<dbReference type="InterPro" id="IPR036942">
    <property type="entry name" value="Beta-barrel_TonB_sf"/>
</dbReference>
<name>A0A420BFD6_SPHD1</name>
<evidence type="ECO:0000256" key="7">
    <source>
        <dbReference type="PROSITE-ProRule" id="PRU01360"/>
    </source>
</evidence>
<dbReference type="SUPFAM" id="SSF56935">
    <property type="entry name" value="Porins"/>
    <property type="match status" value="1"/>
</dbReference>
<dbReference type="InterPro" id="IPR039426">
    <property type="entry name" value="TonB-dep_rcpt-like"/>
</dbReference>
<keyword evidence="3 7" id="KW-1134">Transmembrane beta strand</keyword>
<feature type="signal peptide" evidence="8">
    <location>
        <begin position="1"/>
        <end position="39"/>
    </location>
</feature>
<dbReference type="EMBL" id="RAPY01000001">
    <property type="protein sequence ID" value="RKE55413.1"/>
    <property type="molecule type" value="Genomic_DNA"/>
</dbReference>
<sequence>MYKNNRAYPSWYVHGLFKFLFMLKLIVLTSILSMTQAFANVKAQNVSIKVKNKSLKEVFNQISKTSGFYFLCLAEDIRHTTPVSVELHNVPIEVLLDKILTDRSLSYLIRGNRIIVEKLAKNEITARPIAVQKREVTGTVRNEKGEPVAGVSVTVKGQQSGGVTDANGGFKMEVSSNAMLVFSFLGYETKEVSVTESNVLNVQLSPQVSKLDEIVVTALGIKKEKKALGYAVQEVKGEALVKAREPNGISALTGKVSGLTITPSSNLFGDPGIYLRGRSGVLIVIDGVPISSDSWNLSPDDIASYSVLKGANAAALYGQRGINGALVITTKKGGTAGKGFLVEFNSSNQLQTGFNAIPKAQTEYGPGDNFKYAFKDGRGAGINDNDYNIWGPKFEGQLIPQYNSPIDEKTGELIPIPWLARGKDNLTNFLRNGFLTTNNLAISTSSEVGEIRMSLSQNYQRGQVPNTKLGSTNFNISGGLNAGKKMRFEANINYNRQYTPNYPNMGYGPMNYIYLMQVWGGADYDVNDLRNYWQPGKEGIQQYNREYTIYNNPWLVAYENLRSYHKEDVYGHVLMNYKINDAFTFNVRTNVSSWNRKRTTKYPLSADFYEPRRVGGYEETMDNFWENNTEASLSYQKKFGDIGFKGSAFGNLRTVSVNSLYGSTKGGLIVPGVYDLSNSVEQYQPQNDKAMRQVASVYGFTDLDYKNFLFLNLTGRFDRSSTMPKAKNTYFYPSASLSAVLSEMIQMPKAVSLLKLRGSYANVASDLVSESDPYNIYKLFPEYSAYDTRWDNMVGVDYSGVLYNNQILPSRVKTYELGMETKLLNGRIGFDFAYFRNVEGPGIVDVSVSSSSGVTGIQKNAYTYIRKGFELTVEGTPVRSSDFVWNVTANWSTNHRWLKEIDGILQRDGMIKVGDRVDGYFITDFQRDEQGKMIVGTNGLPAYNPYTSKIGFNDNNFVLSLNNSFKYKDFGLSFQFDGRFGGLISNYVDSYQWSSGTAPESANEYRDLDWKNRDNSDWRGSVMSDGLKVVSGQLNTDQDGNVTSDTRKFAPNDVPVLWQTWARNYYRSGDMLARSRTFVKLREFILSYQVPTNILSGSKLFKSASVSLVGRNLLYFTGKGTKNMDLDQFIGAASFQTPSVKSFGLNINATF</sequence>
<dbReference type="Pfam" id="PF07715">
    <property type="entry name" value="Plug"/>
    <property type="match status" value="1"/>
</dbReference>
<comment type="caution">
    <text evidence="10">The sequence shown here is derived from an EMBL/GenBank/DDBJ whole genome shotgun (WGS) entry which is preliminary data.</text>
</comment>
<evidence type="ECO:0000256" key="6">
    <source>
        <dbReference type="ARBA" id="ARBA00023237"/>
    </source>
</evidence>
<dbReference type="InterPro" id="IPR023996">
    <property type="entry name" value="TonB-dep_OMP_SusC/RagA"/>
</dbReference>
<dbReference type="InterPro" id="IPR037066">
    <property type="entry name" value="Plug_dom_sf"/>
</dbReference>
<dbReference type="Gene3D" id="2.170.130.10">
    <property type="entry name" value="TonB-dependent receptor, plug domain"/>
    <property type="match status" value="1"/>
</dbReference>
<dbReference type="GO" id="GO:0009279">
    <property type="term" value="C:cell outer membrane"/>
    <property type="evidence" value="ECO:0007669"/>
    <property type="project" value="UniProtKB-SubCell"/>
</dbReference>
<evidence type="ECO:0000256" key="1">
    <source>
        <dbReference type="ARBA" id="ARBA00004571"/>
    </source>
</evidence>